<protein>
    <submittedName>
        <fullName evidence="1">Uncharacterized protein</fullName>
    </submittedName>
</protein>
<dbReference type="PANTHER" id="PTHR36704:SF1">
    <property type="entry name" value="OS06G0239700 PROTEIN"/>
    <property type="match status" value="1"/>
</dbReference>
<sequence length="120" mass="12775">MSFLTGRLIEGGSFFLQESKIAAARLAEKLPASTGEAGAGSVAVFSEESVDVLPEILRHSIPIKANKGSTPEPSLPTSSKWLLKVTRGSHVHVTAKQVNRIRKALGLAWSRVNGLGNGRE</sequence>
<comment type="caution">
    <text evidence="1">The sequence shown here is derived from an EMBL/GenBank/DDBJ whole genome shotgun (WGS) entry which is preliminary data.</text>
</comment>
<gene>
    <name evidence="1" type="ORF">HPP92_017340</name>
</gene>
<dbReference type="EMBL" id="JADCNL010000008">
    <property type="protein sequence ID" value="KAG0470640.1"/>
    <property type="molecule type" value="Genomic_DNA"/>
</dbReference>
<dbReference type="Proteomes" id="UP000636800">
    <property type="component" value="Unassembled WGS sequence"/>
</dbReference>
<evidence type="ECO:0000313" key="1">
    <source>
        <dbReference type="EMBL" id="KAG0470640.1"/>
    </source>
</evidence>
<name>A0A835QHJ6_VANPL</name>
<accession>A0A835QHJ6</accession>
<reference evidence="1 2" key="1">
    <citation type="journal article" date="2020" name="Nat. Food">
        <title>A phased Vanilla planifolia genome enables genetic improvement of flavour and production.</title>
        <authorList>
            <person name="Hasing T."/>
            <person name="Tang H."/>
            <person name="Brym M."/>
            <person name="Khazi F."/>
            <person name="Huang T."/>
            <person name="Chambers A.H."/>
        </authorList>
    </citation>
    <scope>NUCLEOTIDE SEQUENCE [LARGE SCALE GENOMIC DNA]</scope>
    <source>
        <tissue evidence="1">Leaf</tissue>
    </source>
</reference>
<proteinExistence type="predicted"/>
<keyword evidence="2" id="KW-1185">Reference proteome</keyword>
<dbReference type="PANTHER" id="PTHR36704">
    <property type="entry name" value="PROTEIN, PUTATIVE-RELATED"/>
    <property type="match status" value="1"/>
</dbReference>
<dbReference type="AlphaFoldDB" id="A0A835QHJ6"/>
<organism evidence="1 2">
    <name type="scientific">Vanilla planifolia</name>
    <name type="common">Vanilla</name>
    <dbReference type="NCBI Taxonomy" id="51239"/>
    <lineage>
        <taxon>Eukaryota</taxon>
        <taxon>Viridiplantae</taxon>
        <taxon>Streptophyta</taxon>
        <taxon>Embryophyta</taxon>
        <taxon>Tracheophyta</taxon>
        <taxon>Spermatophyta</taxon>
        <taxon>Magnoliopsida</taxon>
        <taxon>Liliopsida</taxon>
        <taxon>Asparagales</taxon>
        <taxon>Orchidaceae</taxon>
        <taxon>Vanilloideae</taxon>
        <taxon>Vanilleae</taxon>
        <taxon>Vanilla</taxon>
    </lineage>
</organism>
<dbReference type="OrthoDB" id="10259545at2759"/>
<evidence type="ECO:0000313" key="2">
    <source>
        <dbReference type="Proteomes" id="UP000636800"/>
    </source>
</evidence>